<proteinExistence type="predicted"/>
<feature type="transmembrane region" description="Helical" evidence="1">
    <location>
        <begin position="135"/>
        <end position="155"/>
    </location>
</feature>
<feature type="transmembrane region" description="Helical" evidence="1">
    <location>
        <begin position="20"/>
        <end position="37"/>
    </location>
</feature>
<keyword evidence="1" id="KW-1133">Transmembrane helix</keyword>
<dbReference type="RefSeq" id="XP_003239830.1">
    <property type="nucleotide sequence ID" value="XM_003239782.1"/>
</dbReference>
<dbReference type="EMBL" id="CP002173">
    <property type="protein sequence ID" value="AEA38932.1"/>
    <property type="molecule type" value="Genomic_DNA"/>
</dbReference>
<accession>F2HHY6</accession>
<sequence length="265" mass="32770">MRNLSTCRKIFENLLIDSNIGYNLWFIYLYFEIKIFFSKNIKEIKKRIFLWIFFQKKINTRFYPMCLFSNLKKILNCSIFFSNHMKILFIKNTKRSTRVHDSVNFLSNINNFIYLKWSLLNFFKLELKFGNIKNLIVYFQFLSLNYFFNLLYLLINKISIKVIYKKIIFSKQYFFFLNQSKNNIYQTEIAQYANNLLKIDQFLKQFLLAKVSKIRRFIPSTFNCIQKKISRYQNISFVYDIYFKKNFYFRRVKKNLLLMFLFYFF</sequence>
<gene>
    <name evidence="2" type="ORF">CPARA_2gp274</name>
</gene>
<evidence type="ECO:0000313" key="3">
    <source>
        <dbReference type="Proteomes" id="UP000243423"/>
    </source>
</evidence>
<keyword evidence="1" id="KW-0472">Membrane</keyword>
<keyword evidence="1" id="KW-0812">Transmembrane</keyword>
<dbReference type="GeneID" id="10447174"/>
<evidence type="ECO:0000256" key="1">
    <source>
        <dbReference type="SAM" id="Phobius"/>
    </source>
</evidence>
<geneLocation type="nucleomorph" evidence="2"/>
<reference evidence="2 3" key="1">
    <citation type="journal article" date="2011" name="Genome Biol. Evol.">
        <title>Complete nucleomorph genome sequence of the nonphotosynthetic alga Cryptomonas paramecium reveals a core nucleomorph gene set.</title>
        <authorList>
            <person name="Tanifuji G."/>
            <person name="Onodera N.T."/>
            <person name="Wheeler T.J."/>
            <person name="Dlutek M."/>
            <person name="Donaher N."/>
            <person name="Archibald J.M."/>
        </authorList>
    </citation>
    <scope>NUCLEOTIDE SEQUENCE [LARGE SCALE GENOMIC DNA]</scope>
    <source>
        <strain evidence="2 3">CCAP977/2A</strain>
    </source>
</reference>
<protein>
    <submittedName>
        <fullName evidence="2">Uncharacterized protein</fullName>
    </submittedName>
</protein>
<name>F2HHY6_9CRYP</name>
<feature type="transmembrane region" description="Helical" evidence="1">
    <location>
        <begin position="103"/>
        <end position="123"/>
    </location>
</feature>
<keyword evidence="2" id="KW-0542">Nucleomorph</keyword>
<dbReference type="Proteomes" id="UP000243423">
    <property type="component" value="Nucleomorph 2"/>
</dbReference>
<evidence type="ECO:0000313" key="2">
    <source>
        <dbReference type="EMBL" id="AEA38932.1"/>
    </source>
</evidence>
<dbReference type="AlphaFoldDB" id="F2HHY6"/>
<organism evidence="2 3">
    <name type="scientific">Cryptomonas paramaecium</name>
    <dbReference type="NCBI Taxonomy" id="2898"/>
    <lineage>
        <taxon>Eukaryota</taxon>
        <taxon>Cryptophyceae</taxon>
        <taxon>Cryptomonadales</taxon>
        <taxon>Cryptomonadaceae</taxon>
        <taxon>Cryptomonas</taxon>
    </lineage>
</organism>